<dbReference type="PROSITE" id="PS51375">
    <property type="entry name" value="PPR"/>
    <property type="match status" value="2"/>
</dbReference>
<evidence type="ECO:0000256" key="2">
    <source>
        <dbReference type="PROSITE-ProRule" id="PRU00708"/>
    </source>
</evidence>
<dbReference type="PANTHER" id="PTHR47262">
    <property type="entry name" value="OS02G0132600 PROTEIN"/>
    <property type="match status" value="1"/>
</dbReference>
<feature type="region of interest" description="Disordered" evidence="3">
    <location>
        <begin position="20"/>
        <end position="63"/>
    </location>
</feature>
<feature type="repeat" description="PPR" evidence="2">
    <location>
        <begin position="503"/>
        <end position="537"/>
    </location>
</feature>
<dbReference type="Proteomes" id="UP001345219">
    <property type="component" value="Chromosome 9"/>
</dbReference>
<evidence type="ECO:0000256" key="3">
    <source>
        <dbReference type="SAM" id="MobiDB-lite"/>
    </source>
</evidence>
<gene>
    <name evidence="5" type="ORF">SAY87_010631</name>
</gene>
<evidence type="ECO:0000313" key="6">
    <source>
        <dbReference type="Proteomes" id="UP001345219"/>
    </source>
</evidence>
<feature type="region of interest" description="Disordered" evidence="3">
    <location>
        <begin position="869"/>
        <end position="894"/>
    </location>
</feature>
<keyword evidence="1" id="KW-0677">Repeat</keyword>
<dbReference type="InterPro" id="IPR011990">
    <property type="entry name" value="TPR-like_helical_dom_sf"/>
</dbReference>
<dbReference type="InterPro" id="IPR033443">
    <property type="entry name" value="PROP1-like_PPR_dom"/>
</dbReference>
<dbReference type="PANTHER" id="PTHR47262:SF1">
    <property type="entry name" value="OS02G0132600 PROTEIN"/>
    <property type="match status" value="1"/>
</dbReference>
<comment type="caution">
    <text evidence="5">The sequence shown here is derived from an EMBL/GenBank/DDBJ whole genome shotgun (WGS) entry which is preliminary data.</text>
</comment>
<dbReference type="AlphaFoldDB" id="A0AAN7GLS4"/>
<reference evidence="5 6" key="1">
    <citation type="journal article" date="2023" name="Hortic Res">
        <title>Pangenome of water caltrop reveals structural variations and asymmetric subgenome divergence after allopolyploidization.</title>
        <authorList>
            <person name="Zhang X."/>
            <person name="Chen Y."/>
            <person name="Wang L."/>
            <person name="Yuan Y."/>
            <person name="Fang M."/>
            <person name="Shi L."/>
            <person name="Lu R."/>
            <person name="Comes H.P."/>
            <person name="Ma Y."/>
            <person name="Chen Y."/>
            <person name="Huang G."/>
            <person name="Zhou Y."/>
            <person name="Zheng Z."/>
            <person name="Qiu Y."/>
        </authorList>
    </citation>
    <scope>NUCLEOTIDE SEQUENCE [LARGE SCALE GENOMIC DNA]</scope>
    <source>
        <tissue evidence="5">Roots</tissue>
    </source>
</reference>
<dbReference type="Pfam" id="PF01535">
    <property type="entry name" value="PPR"/>
    <property type="match status" value="2"/>
</dbReference>
<dbReference type="InterPro" id="IPR002885">
    <property type="entry name" value="PPR_rpt"/>
</dbReference>
<keyword evidence="6" id="KW-1185">Reference proteome</keyword>
<dbReference type="Gene3D" id="1.25.40.10">
    <property type="entry name" value="Tetratricopeptide repeat domain"/>
    <property type="match status" value="4"/>
</dbReference>
<name>A0AAN7GLS4_9MYRT</name>
<proteinExistence type="predicted"/>
<dbReference type="Pfam" id="PF17177">
    <property type="entry name" value="PPR_long"/>
    <property type="match status" value="1"/>
</dbReference>
<evidence type="ECO:0000256" key="1">
    <source>
        <dbReference type="ARBA" id="ARBA00022737"/>
    </source>
</evidence>
<feature type="repeat" description="PPR" evidence="2">
    <location>
        <begin position="538"/>
        <end position="572"/>
    </location>
</feature>
<accession>A0AAN7GLS4</accession>
<dbReference type="EMBL" id="JAXIOK010000022">
    <property type="protein sequence ID" value="KAK4744319.1"/>
    <property type="molecule type" value="Genomic_DNA"/>
</dbReference>
<feature type="domain" description="PROP1-like PPR" evidence="4">
    <location>
        <begin position="434"/>
        <end position="599"/>
    </location>
</feature>
<feature type="compositionally biased region" description="Low complexity" evidence="3">
    <location>
        <begin position="50"/>
        <end position="63"/>
    </location>
</feature>
<evidence type="ECO:0000313" key="5">
    <source>
        <dbReference type="EMBL" id="KAK4744319.1"/>
    </source>
</evidence>
<sequence length="894" mass="101418">MKRSPPSSNLSSIFRIVRAFPSKSSPSPPPPSSLVSSAEKTLFESDASSHETPSPSFSSFSSSSKSICAGSLLQLYSKKFSKLSSRSRTSYVKRTGGLAASKLNLDDSDKFDYLARKQLSSDISSVLSDTSPGPNIETEKLLETVLDIPWLSNTNPLLSSCQKEVSRVRKQKWVFKCTQDRRFQQLIKTCTEKIGAEAAMTVFQKLGRETGIKEYNALINVCIQKAKDADDDDIALQEVYNAYHLLGIMKEQGLELDEPTYGPLLRYLVDAGMENGFHHVTELVNGNSENSILKFSYYEMLLYVNINDEKKLRQLCDKAMATDEKEKHDVIGNYLMALCESGNLREEILLLLDVLDITRISSRRLVIEIFKWLGRQQKDSIAQKFLLAINDYGEVEDLSEFIFSYVANLPNLLVEDVILKYKSLHEKLKVVHSSASYEKLISHCCNLREVYTVLDLADEMVDIGLVLDLEVLHAILHAIEEAREYILVSRIRSLICRQNLIPNAETFRRLINLVIRMKDFNAAYDMLNDMEKQNVKPTATIYNIIMAGYFREKNFYRAKMVLKQMEAANVKPDSQTFSYLISNSDSEGEIIKYYEEMKQTGLQLTKQIYVSLISAYATCGQIEKAKQVMNEKRIPIKNLNEIKSALVSVLASNGQISDALGVYDEIKNNKSSLEPKAVLCIIDNLQREDGQLDRMLEVLKELEEADSDIWTDGCCRVLLYCVRFNHISVAVDLLKQLEDVTRDNEMGMEIVIDEVYSVVAEGDPAILQGGLDLFHAIKKDLGISPSRKVYDFLLTACVYTKSLENSLKIWKEYQDAGLPYNVVSFLRMYQALVACGDYMTAKVFRKKIPKDDPHVRYILEEYDRIYAGSTSQGEKKNKNKKKNSLPLQISKDDE</sequence>
<evidence type="ECO:0000259" key="4">
    <source>
        <dbReference type="Pfam" id="PF17177"/>
    </source>
</evidence>
<protein>
    <recommendedName>
        <fullName evidence="4">PROP1-like PPR domain-containing protein</fullName>
    </recommendedName>
</protein>
<dbReference type="NCBIfam" id="TIGR00756">
    <property type="entry name" value="PPR"/>
    <property type="match status" value="1"/>
</dbReference>
<organism evidence="5 6">
    <name type="scientific">Trapa incisa</name>
    <dbReference type="NCBI Taxonomy" id="236973"/>
    <lineage>
        <taxon>Eukaryota</taxon>
        <taxon>Viridiplantae</taxon>
        <taxon>Streptophyta</taxon>
        <taxon>Embryophyta</taxon>
        <taxon>Tracheophyta</taxon>
        <taxon>Spermatophyta</taxon>
        <taxon>Magnoliopsida</taxon>
        <taxon>eudicotyledons</taxon>
        <taxon>Gunneridae</taxon>
        <taxon>Pentapetalae</taxon>
        <taxon>rosids</taxon>
        <taxon>malvids</taxon>
        <taxon>Myrtales</taxon>
        <taxon>Lythraceae</taxon>
        <taxon>Trapa</taxon>
    </lineage>
</organism>